<dbReference type="PROSITE" id="PS50294">
    <property type="entry name" value="WD_REPEATS_REGION"/>
    <property type="match status" value="3"/>
</dbReference>
<evidence type="ECO:0000256" key="9">
    <source>
        <dbReference type="ARBA" id="ARBA00022737"/>
    </source>
</evidence>
<evidence type="ECO:0000313" key="14">
    <source>
        <dbReference type="Proteomes" id="UP000000689"/>
    </source>
</evidence>
<feature type="region of interest" description="Disordered" evidence="12">
    <location>
        <begin position="502"/>
        <end position="524"/>
    </location>
</feature>
<dbReference type="GO" id="GO:0005634">
    <property type="term" value="C:nucleus"/>
    <property type="evidence" value="ECO:0007669"/>
    <property type="project" value="UniProtKB-SubCell"/>
</dbReference>
<evidence type="ECO:0000256" key="2">
    <source>
        <dbReference type="ARBA" id="ARBA00004496"/>
    </source>
</evidence>
<evidence type="ECO:0000256" key="7">
    <source>
        <dbReference type="ARBA" id="ARBA00022574"/>
    </source>
</evidence>
<dbReference type="GO" id="GO:0005737">
    <property type="term" value="C:cytoplasm"/>
    <property type="evidence" value="ECO:0007669"/>
    <property type="project" value="UniProtKB-SubCell"/>
</dbReference>
<comment type="similarity">
    <text evidence="4">Belongs to the WD repeat ELP2 family.</text>
</comment>
<name>G0W9S8_NAUDC</name>
<dbReference type="EMBL" id="HE580270">
    <property type="protein sequence ID" value="CCD24539.1"/>
    <property type="molecule type" value="Genomic_DNA"/>
</dbReference>
<dbReference type="RefSeq" id="XP_003669782.1">
    <property type="nucleotide sequence ID" value="XM_003669734.1"/>
</dbReference>
<evidence type="ECO:0000256" key="10">
    <source>
        <dbReference type="ARBA" id="ARBA00023242"/>
    </source>
</evidence>
<feature type="repeat" description="WD" evidence="11">
    <location>
        <begin position="279"/>
        <end position="311"/>
    </location>
</feature>
<dbReference type="Gene3D" id="2.130.10.10">
    <property type="entry name" value="YVTN repeat-like/Quinoprotein amine dehydrogenase"/>
    <property type="match status" value="3"/>
</dbReference>
<dbReference type="Pfam" id="PF00400">
    <property type="entry name" value="WD40"/>
    <property type="match status" value="7"/>
</dbReference>
<dbReference type="GO" id="GO:0032447">
    <property type="term" value="P:protein urmylation"/>
    <property type="evidence" value="ECO:0007669"/>
    <property type="project" value="EnsemblFungi"/>
</dbReference>
<evidence type="ECO:0000256" key="6">
    <source>
        <dbReference type="ARBA" id="ARBA00022490"/>
    </source>
</evidence>
<evidence type="ECO:0000256" key="8">
    <source>
        <dbReference type="ARBA" id="ARBA00022694"/>
    </source>
</evidence>
<dbReference type="InterPro" id="IPR036322">
    <property type="entry name" value="WD40_repeat_dom_sf"/>
</dbReference>
<keyword evidence="10" id="KW-0539">Nucleus</keyword>
<evidence type="ECO:0000256" key="11">
    <source>
        <dbReference type="PROSITE-ProRule" id="PRU00221"/>
    </source>
</evidence>
<feature type="repeat" description="WD" evidence="11">
    <location>
        <begin position="609"/>
        <end position="641"/>
    </location>
</feature>
<dbReference type="GO" id="GO:0002098">
    <property type="term" value="P:tRNA wobble uridine modification"/>
    <property type="evidence" value="ECO:0007669"/>
    <property type="project" value="EnsemblFungi"/>
</dbReference>
<dbReference type="AlphaFoldDB" id="G0W9S8"/>
<dbReference type="OMA" id="ENFRHIS"/>
<organism evidence="13 14">
    <name type="scientific">Naumovozyma dairenensis (strain ATCC 10597 / BCRC 20456 / CBS 421 / NBRC 0211 / NRRL Y-12639)</name>
    <name type="common">Saccharomyces dairenensis</name>
    <dbReference type="NCBI Taxonomy" id="1071378"/>
    <lineage>
        <taxon>Eukaryota</taxon>
        <taxon>Fungi</taxon>
        <taxon>Dikarya</taxon>
        <taxon>Ascomycota</taxon>
        <taxon>Saccharomycotina</taxon>
        <taxon>Saccharomycetes</taxon>
        <taxon>Saccharomycetales</taxon>
        <taxon>Saccharomycetaceae</taxon>
        <taxon>Naumovozyma</taxon>
    </lineage>
</organism>
<comment type="pathway">
    <text evidence="3">tRNA modification; 5-methoxycarbonylmethyl-2-thiouridine-tRNA biosynthesis.</text>
</comment>
<reference evidence="13 14" key="1">
    <citation type="journal article" date="2011" name="Proc. Natl. Acad. Sci. U.S.A.">
        <title>Evolutionary erosion of yeast sex chromosomes by mating-type switching accidents.</title>
        <authorList>
            <person name="Gordon J.L."/>
            <person name="Armisen D."/>
            <person name="Proux-Wera E."/>
            <person name="Oheigeartaigh S.S."/>
            <person name="Byrne K.P."/>
            <person name="Wolfe K.H."/>
        </authorList>
    </citation>
    <scope>NUCLEOTIDE SEQUENCE [LARGE SCALE GENOMIC DNA]</scope>
    <source>
        <strain evidence="14">ATCC 10597 / BCRC 20456 / CBS 421 / NBRC 0211 / NRRL Y-12639</strain>
    </source>
</reference>
<evidence type="ECO:0000256" key="12">
    <source>
        <dbReference type="SAM" id="MobiDB-lite"/>
    </source>
</evidence>
<dbReference type="GO" id="GO:0033588">
    <property type="term" value="C:elongator holoenzyme complex"/>
    <property type="evidence" value="ECO:0007669"/>
    <property type="project" value="EnsemblFungi"/>
</dbReference>
<feature type="compositionally biased region" description="Acidic residues" evidence="12">
    <location>
        <begin position="511"/>
        <end position="521"/>
    </location>
</feature>
<dbReference type="SUPFAM" id="SSF50978">
    <property type="entry name" value="WD40 repeat-like"/>
    <property type="match status" value="2"/>
</dbReference>
<feature type="repeat" description="WD" evidence="11">
    <location>
        <begin position="656"/>
        <end position="699"/>
    </location>
</feature>
<protein>
    <recommendedName>
        <fullName evidence="5">Elongator complex protein 2</fullName>
    </recommendedName>
</protein>
<dbReference type="eggNOG" id="KOG1063">
    <property type="taxonomic scope" value="Eukaryota"/>
</dbReference>
<evidence type="ECO:0000256" key="4">
    <source>
        <dbReference type="ARBA" id="ARBA00005881"/>
    </source>
</evidence>
<accession>G0W9S8</accession>
<dbReference type="GO" id="GO:0006357">
    <property type="term" value="P:regulation of transcription by RNA polymerase II"/>
    <property type="evidence" value="ECO:0007669"/>
    <property type="project" value="EnsemblFungi"/>
</dbReference>
<sequence>MSIKQEAIFIGANRQNQVSSYNKSLNIVAFGACNTIALWDPLDPSNHGVIQTLKGHEADVTCVKFIHGTPFMISASEDHHVKVWKVTDNVWNCVQTIQHYQNTIVALDVLEDLFVVGCADGNVSIWVRENELDTFVMSQEFIVQQGVLPLSFALSNVTDNKYLLAIGGTNVNVFIYSFVFSRTQGVDAIHDCKLAAKLEGHEDWIKSMAFRHQETPGDYLLCSGSQDRYIRLWRIRINDLIEEQDDENDENKLELLNNKQYKFHVADDLKVCINFEALIMGHDDWISSLQWHETRLQLLASTADTALMVWEPDEASGIWVCGLRLGELSSKGASTATGSAGGFWSCLWFSSEDNVDYILTNGRTGSWRIWKLTDNNQTCEQELGISGPIKEVTDIAWAPNGKYLLATSLDQTTRLFAPWLYNADKSKRSTITWHEFSRPQIHGYDMICVEPITNTRFISGGDEKILRSFDEPKGVAQILDKFTDIKLDTTAVMPETASVPVLGLSNKADNPDDSEDEDDDEVNHVGEEKNIATSELVEGMTTPPKEDQLQRHLLWPEIEKLYGHGYEITCVDVSPDGKFIASACRSNTPQHAVIRIFETGNWLEVKPVLEFHTLTITRLEFSHDNKYLLSVCRDRQWAVWERTADGKGFSLKYNNVKPHSRIIWDGDWVPTEFGTAFITGSRDRTIKMWNFDESKDDFILENSFKHTKPVTALSVYDYVVDKKILVAVGLETGEIFVYKYDSEDGFQLVHTLEDSITPAGKITRLRWSTADMDKRMLLGVSSNDSSARIYSIPKV</sequence>
<dbReference type="PROSITE" id="PS50082">
    <property type="entry name" value="WD_REPEATS_2"/>
    <property type="match status" value="5"/>
</dbReference>
<dbReference type="FunFam" id="2.130.10.10:FF:000400">
    <property type="entry name" value="Elongator acetyltransferase complex subunit 2"/>
    <property type="match status" value="1"/>
</dbReference>
<proteinExistence type="inferred from homology"/>
<dbReference type="InterPro" id="IPR001680">
    <property type="entry name" value="WD40_rpt"/>
</dbReference>
<dbReference type="GeneID" id="11494910"/>
<dbReference type="PANTHER" id="PTHR44111">
    <property type="entry name" value="ELONGATOR COMPLEX PROTEIN 2"/>
    <property type="match status" value="1"/>
</dbReference>
<feature type="repeat" description="WD" evidence="11">
    <location>
        <begin position="198"/>
        <end position="243"/>
    </location>
</feature>
<dbReference type="PANTHER" id="PTHR44111:SF1">
    <property type="entry name" value="ELONGATOR COMPLEX PROTEIN 2"/>
    <property type="match status" value="1"/>
</dbReference>
<dbReference type="Proteomes" id="UP000000689">
    <property type="component" value="Chromosome 4"/>
</dbReference>
<dbReference type="UniPathway" id="UPA00988"/>
<comment type="subcellular location">
    <subcellularLocation>
        <location evidence="2">Cytoplasm</location>
    </subcellularLocation>
    <subcellularLocation>
        <location evidence="1">Nucleus</location>
    </subcellularLocation>
</comment>
<feature type="repeat" description="WD" evidence="11">
    <location>
        <begin position="53"/>
        <end position="86"/>
    </location>
</feature>
<evidence type="ECO:0000256" key="5">
    <source>
        <dbReference type="ARBA" id="ARBA00020267"/>
    </source>
</evidence>
<dbReference type="GO" id="GO:0008017">
    <property type="term" value="F:microtubule binding"/>
    <property type="evidence" value="ECO:0007669"/>
    <property type="project" value="EnsemblFungi"/>
</dbReference>
<gene>
    <name evidence="13" type="primary">NDAI0D02250</name>
    <name evidence="13" type="ordered locus">NDAI_0D02250</name>
</gene>
<dbReference type="InterPro" id="IPR015943">
    <property type="entry name" value="WD40/YVTN_repeat-like_dom_sf"/>
</dbReference>
<dbReference type="HOGENOM" id="CLU_006430_0_0_1"/>
<dbReference type="SMART" id="SM00320">
    <property type="entry name" value="WD40"/>
    <property type="match status" value="11"/>
</dbReference>
<evidence type="ECO:0000256" key="1">
    <source>
        <dbReference type="ARBA" id="ARBA00004123"/>
    </source>
</evidence>
<evidence type="ECO:0000256" key="3">
    <source>
        <dbReference type="ARBA" id="ARBA00005043"/>
    </source>
</evidence>
<keyword evidence="6" id="KW-0963">Cytoplasm</keyword>
<dbReference type="KEGG" id="ndi:NDAI_0D02250"/>
<dbReference type="InterPro" id="IPR037289">
    <property type="entry name" value="Elp2"/>
</dbReference>
<keyword evidence="14" id="KW-1185">Reference proteome</keyword>
<keyword evidence="9" id="KW-0677">Repeat</keyword>
<keyword evidence="8" id="KW-0819">tRNA processing</keyword>
<dbReference type="OrthoDB" id="27911at2759"/>
<dbReference type="PRINTS" id="PR00320">
    <property type="entry name" value="GPROTEINBRPT"/>
</dbReference>
<keyword evidence="7 11" id="KW-0853">WD repeat</keyword>
<evidence type="ECO:0000313" key="13">
    <source>
        <dbReference type="EMBL" id="CCD24539.1"/>
    </source>
</evidence>
<dbReference type="InterPro" id="IPR020472">
    <property type="entry name" value="WD40_PAC1"/>
</dbReference>
<dbReference type="STRING" id="1071378.G0W9S8"/>